<dbReference type="EMBL" id="JARUPT010000029">
    <property type="protein sequence ID" value="KAK0380960.1"/>
    <property type="molecule type" value="Genomic_DNA"/>
</dbReference>
<feature type="region of interest" description="Disordered" evidence="1">
    <location>
        <begin position="86"/>
        <end position="205"/>
    </location>
</feature>
<evidence type="ECO:0000256" key="1">
    <source>
        <dbReference type="SAM" id="MobiDB-lite"/>
    </source>
</evidence>
<accession>A0ABQ9QAW8</accession>
<name>A0ABQ9QAW8_9PEZI</name>
<evidence type="ECO:0000313" key="3">
    <source>
        <dbReference type="Proteomes" id="UP001169217"/>
    </source>
</evidence>
<protein>
    <submittedName>
        <fullName evidence="2">Uncharacterized protein</fullName>
    </submittedName>
</protein>
<sequence length="240" mass="26609">MSRLMVAHRALQQQLTASLLFRRHLRSLASFPFCHLHHPPTIPSSRASLHAVSEVPGGDICVYLETLWSQQISVRQVLEQSHPCTASLTRSQREPSPRSPVLEPQGCPSCQSRQTQDRTHSRSHRRPDVTTTQPTPFCLAGLAEPLPAPREQSENLCPRVSTKGCTERSALTRTRQQHRTPSLLTPHFLSQSPPRLSEASKQAGRSIDPQVGCRLSIPLQLAVLASLPFPPLPPLFESKA</sequence>
<feature type="compositionally biased region" description="Polar residues" evidence="1">
    <location>
        <begin position="169"/>
        <end position="194"/>
    </location>
</feature>
<comment type="caution">
    <text evidence="2">The sequence shown here is derived from an EMBL/GenBank/DDBJ whole genome shotgun (WGS) entry which is preliminary data.</text>
</comment>
<dbReference type="Proteomes" id="UP001169217">
    <property type="component" value="Unassembled WGS sequence"/>
</dbReference>
<proteinExistence type="predicted"/>
<gene>
    <name evidence="2" type="ORF">CLIM01_01716</name>
</gene>
<evidence type="ECO:0000313" key="2">
    <source>
        <dbReference type="EMBL" id="KAK0380960.1"/>
    </source>
</evidence>
<organism evidence="2 3">
    <name type="scientific">Colletotrichum limetticola</name>
    <dbReference type="NCBI Taxonomy" id="1209924"/>
    <lineage>
        <taxon>Eukaryota</taxon>
        <taxon>Fungi</taxon>
        <taxon>Dikarya</taxon>
        <taxon>Ascomycota</taxon>
        <taxon>Pezizomycotina</taxon>
        <taxon>Sordariomycetes</taxon>
        <taxon>Hypocreomycetidae</taxon>
        <taxon>Glomerellales</taxon>
        <taxon>Glomerellaceae</taxon>
        <taxon>Colletotrichum</taxon>
        <taxon>Colletotrichum acutatum species complex</taxon>
    </lineage>
</organism>
<keyword evidence="3" id="KW-1185">Reference proteome</keyword>
<reference evidence="2" key="1">
    <citation type="submission" date="2023-04" db="EMBL/GenBank/DDBJ databases">
        <title>Colletotrichum limetticola genome sequence.</title>
        <authorList>
            <person name="Baroncelli R."/>
        </authorList>
    </citation>
    <scope>NUCLEOTIDE SEQUENCE</scope>
    <source>
        <strain evidence="2">KLA-Anderson</strain>
    </source>
</reference>